<evidence type="ECO:0000256" key="2">
    <source>
        <dbReference type="ARBA" id="ARBA00023125"/>
    </source>
</evidence>
<comment type="caution">
    <text evidence="5">The sequence shown here is derived from an EMBL/GenBank/DDBJ whole genome shotgun (WGS) entry which is preliminary data.</text>
</comment>
<evidence type="ECO:0000313" key="6">
    <source>
        <dbReference type="Proteomes" id="UP000627292"/>
    </source>
</evidence>
<dbReference type="SUPFAM" id="SSF51182">
    <property type="entry name" value="RmlC-like cupins"/>
    <property type="match status" value="1"/>
</dbReference>
<keyword evidence="6" id="KW-1185">Reference proteome</keyword>
<evidence type="ECO:0000313" key="5">
    <source>
        <dbReference type="EMBL" id="GGH83352.1"/>
    </source>
</evidence>
<feature type="domain" description="HTH araC/xylS-type" evidence="4">
    <location>
        <begin position="188"/>
        <end position="286"/>
    </location>
</feature>
<dbReference type="PANTHER" id="PTHR43280">
    <property type="entry name" value="ARAC-FAMILY TRANSCRIPTIONAL REGULATOR"/>
    <property type="match status" value="1"/>
</dbReference>
<name>A0A917J422_9BACT</name>
<dbReference type="CDD" id="cd06976">
    <property type="entry name" value="cupin_MtlR-like_N"/>
    <property type="match status" value="1"/>
</dbReference>
<dbReference type="InterPro" id="IPR013096">
    <property type="entry name" value="Cupin_2"/>
</dbReference>
<dbReference type="InterPro" id="IPR009057">
    <property type="entry name" value="Homeodomain-like_sf"/>
</dbReference>
<dbReference type="InterPro" id="IPR018062">
    <property type="entry name" value="HTH_AraC-typ_CS"/>
</dbReference>
<dbReference type="Pfam" id="PF07883">
    <property type="entry name" value="Cupin_2"/>
    <property type="match status" value="1"/>
</dbReference>
<dbReference type="GO" id="GO:0003700">
    <property type="term" value="F:DNA-binding transcription factor activity"/>
    <property type="evidence" value="ECO:0007669"/>
    <property type="project" value="InterPro"/>
</dbReference>
<dbReference type="RefSeq" id="WP_188959403.1">
    <property type="nucleotide sequence ID" value="NZ_BMIB01000009.1"/>
</dbReference>
<dbReference type="InterPro" id="IPR011051">
    <property type="entry name" value="RmlC_Cupin_sf"/>
</dbReference>
<dbReference type="PROSITE" id="PS01124">
    <property type="entry name" value="HTH_ARAC_FAMILY_2"/>
    <property type="match status" value="1"/>
</dbReference>
<gene>
    <name evidence="5" type="ORF">GCM10011379_58610</name>
</gene>
<dbReference type="Pfam" id="PF12833">
    <property type="entry name" value="HTH_18"/>
    <property type="match status" value="1"/>
</dbReference>
<dbReference type="GO" id="GO:0043565">
    <property type="term" value="F:sequence-specific DNA binding"/>
    <property type="evidence" value="ECO:0007669"/>
    <property type="project" value="InterPro"/>
</dbReference>
<reference evidence="5" key="1">
    <citation type="journal article" date="2014" name="Int. J. Syst. Evol. Microbiol.">
        <title>Complete genome sequence of Corynebacterium casei LMG S-19264T (=DSM 44701T), isolated from a smear-ripened cheese.</title>
        <authorList>
            <consortium name="US DOE Joint Genome Institute (JGI-PGF)"/>
            <person name="Walter F."/>
            <person name="Albersmeier A."/>
            <person name="Kalinowski J."/>
            <person name="Ruckert C."/>
        </authorList>
    </citation>
    <scope>NUCLEOTIDE SEQUENCE</scope>
    <source>
        <strain evidence="5">CGMCC 1.15290</strain>
    </source>
</reference>
<evidence type="ECO:0000259" key="4">
    <source>
        <dbReference type="PROSITE" id="PS01124"/>
    </source>
</evidence>
<evidence type="ECO:0000256" key="3">
    <source>
        <dbReference type="ARBA" id="ARBA00023163"/>
    </source>
</evidence>
<dbReference type="SUPFAM" id="SSF46689">
    <property type="entry name" value="Homeodomain-like"/>
    <property type="match status" value="2"/>
</dbReference>
<evidence type="ECO:0000256" key="1">
    <source>
        <dbReference type="ARBA" id="ARBA00023015"/>
    </source>
</evidence>
<accession>A0A917J422</accession>
<dbReference type="PROSITE" id="PS00041">
    <property type="entry name" value="HTH_ARAC_FAMILY_1"/>
    <property type="match status" value="1"/>
</dbReference>
<dbReference type="AlphaFoldDB" id="A0A917J422"/>
<dbReference type="InterPro" id="IPR018060">
    <property type="entry name" value="HTH_AraC"/>
</dbReference>
<sequence>MRPQLLKVPRGLPQHSFSVRRDVVPDINNRWHYHPEIELIHFRKGAGTQFVGDSITRFKAGDLILIGANLPHYWRFDNEYFTENGPLHPDSRVAHFREDFWGPGFLDLPENVKIKGLLEQAGRGLQINGATREKVVVLLEQLLEAEGTTRLILLLQALLTIAEEEQIQPLSSIGFKHQAESSENERINNIYDFSLKHFHRKINLEEVAAVANISPHSFCRYFKSRTRKTYSQFLIEIRVGHACKLLIENNRSIKQLCYESGFNNFTSFHKYFKKITGKSPLAYQKEFITFQHDKSFQAK</sequence>
<dbReference type="Gene3D" id="2.60.120.10">
    <property type="entry name" value="Jelly Rolls"/>
    <property type="match status" value="1"/>
</dbReference>
<dbReference type="Proteomes" id="UP000627292">
    <property type="component" value="Unassembled WGS sequence"/>
</dbReference>
<proteinExistence type="predicted"/>
<organism evidence="5 6">
    <name type="scientific">Filimonas zeae</name>
    <dbReference type="NCBI Taxonomy" id="1737353"/>
    <lineage>
        <taxon>Bacteria</taxon>
        <taxon>Pseudomonadati</taxon>
        <taxon>Bacteroidota</taxon>
        <taxon>Chitinophagia</taxon>
        <taxon>Chitinophagales</taxon>
        <taxon>Chitinophagaceae</taxon>
        <taxon>Filimonas</taxon>
    </lineage>
</organism>
<dbReference type="Gene3D" id="1.10.10.60">
    <property type="entry name" value="Homeodomain-like"/>
    <property type="match status" value="2"/>
</dbReference>
<keyword evidence="2" id="KW-0238">DNA-binding</keyword>
<dbReference type="EMBL" id="BMIB01000009">
    <property type="protein sequence ID" value="GGH83352.1"/>
    <property type="molecule type" value="Genomic_DNA"/>
</dbReference>
<protein>
    <submittedName>
        <fullName evidence="5">AraC family transcriptional regulator</fullName>
    </submittedName>
</protein>
<reference evidence="5" key="2">
    <citation type="submission" date="2020-09" db="EMBL/GenBank/DDBJ databases">
        <authorList>
            <person name="Sun Q."/>
            <person name="Zhou Y."/>
        </authorList>
    </citation>
    <scope>NUCLEOTIDE SEQUENCE</scope>
    <source>
        <strain evidence="5">CGMCC 1.15290</strain>
    </source>
</reference>
<keyword evidence="3" id="KW-0804">Transcription</keyword>
<dbReference type="PANTHER" id="PTHR43280:SF27">
    <property type="entry name" value="TRANSCRIPTIONAL REGULATOR MTLR"/>
    <property type="match status" value="1"/>
</dbReference>
<dbReference type="SMART" id="SM00342">
    <property type="entry name" value="HTH_ARAC"/>
    <property type="match status" value="1"/>
</dbReference>
<keyword evidence="1" id="KW-0805">Transcription regulation</keyword>
<dbReference type="InterPro" id="IPR014710">
    <property type="entry name" value="RmlC-like_jellyroll"/>
</dbReference>